<dbReference type="Proteomes" id="UP000664702">
    <property type="component" value="Chromosome"/>
</dbReference>
<evidence type="ECO:0000313" key="1">
    <source>
        <dbReference type="EMBL" id="MBO1867130.1"/>
    </source>
</evidence>
<reference evidence="2 3" key="2">
    <citation type="journal article" date="2022" name="Int. J. Syst. Evol. Microbiol.">
        <title>Strains of Bradyrhizobium barranii sp. nov. associated with legumes native to Canada are symbionts of soybeans and belong to different subspecies (subsp. barranii subsp. nov. and subsp. apii subsp. nov.) and symbiovars (sv. glycinearum and sv. septentrionale).</title>
        <authorList>
            <person name="Bromfield E.S.P."/>
            <person name="Cloutier S."/>
            <person name="Wasai-Hara S."/>
            <person name="Minamisawa K."/>
        </authorList>
    </citation>
    <scope>NUCLEOTIDE SEQUENCE [LARGE SCALE GENOMIC DNA]</scope>
    <source>
        <strain evidence="2 3">144S4</strain>
    </source>
</reference>
<dbReference type="RefSeq" id="WP_208088238.1">
    <property type="nucleotide sequence ID" value="NZ_CP086136.1"/>
</dbReference>
<dbReference type="KEGG" id="bban:J4G43_039515"/>
<accession>A0A939S6S0</accession>
<protein>
    <submittedName>
        <fullName evidence="1">Uncharacterized protein</fullName>
    </submittedName>
</protein>
<name>A0A939S6S0_9BRAD</name>
<gene>
    <name evidence="2" type="ORF">J4G43_039515</name>
    <name evidence="1" type="ORF">J4G43_41430</name>
</gene>
<sequence>MLVITVDLVPGGYEPMRRTIAAMSIANISDLAQISDYRIEANETSNPLVGTPSRTVRCVIRGHARAQSVWALLAKASAEVVKATPPNSSDVG</sequence>
<dbReference type="AlphaFoldDB" id="A0A939S6S0"/>
<dbReference type="EMBL" id="CP086136">
    <property type="protein sequence ID" value="UEM10685.1"/>
    <property type="molecule type" value="Genomic_DNA"/>
</dbReference>
<evidence type="ECO:0000313" key="3">
    <source>
        <dbReference type="Proteomes" id="UP000664702"/>
    </source>
</evidence>
<dbReference type="EMBL" id="JAGEMI010000001">
    <property type="protein sequence ID" value="MBO1867130.1"/>
    <property type="molecule type" value="Genomic_DNA"/>
</dbReference>
<proteinExistence type="predicted"/>
<evidence type="ECO:0000313" key="2">
    <source>
        <dbReference type="EMBL" id="UEM10685.1"/>
    </source>
</evidence>
<organism evidence="1">
    <name type="scientific">Bradyrhizobium barranii subsp. barranii</name>
    <dbReference type="NCBI Taxonomy" id="2823807"/>
    <lineage>
        <taxon>Bacteria</taxon>
        <taxon>Pseudomonadati</taxon>
        <taxon>Pseudomonadota</taxon>
        <taxon>Alphaproteobacteria</taxon>
        <taxon>Hyphomicrobiales</taxon>
        <taxon>Nitrobacteraceae</taxon>
        <taxon>Bradyrhizobium</taxon>
        <taxon>Bradyrhizobium barranii</taxon>
    </lineage>
</organism>
<reference evidence="1" key="1">
    <citation type="submission" date="2021-03" db="EMBL/GenBank/DDBJ databases">
        <title>Whole Genome Sequence of Bradyrhizobium sp. Strain 144S4.</title>
        <authorList>
            <person name="Bromfield E.S.P."/>
            <person name="Cloutier S."/>
        </authorList>
    </citation>
    <scope>NUCLEOTIDE SEQUENCE [LARGE SCALE GENOMIC DNA]</scope>
    <source>
        <strain evidence="1">144S4</strain>
    </source>
</reference>